<evidence type="ECO:0000256" key="7">
    <source>
        <dbReference type="ARBA" id="ARBA00023195"/>
    </source>
</evidence>
<dbReference type="GO" id="GO:0075713">
    <property type="term" value="P:establishment of integrated proviral latency"/>
    <property type="evidence" value="ECO:0007669"/>
    <property type="project" value="UniProtKB-KW"/>
</dbReference>
<keyword evidence="7" id="KW-1179">Viral genome integration</keyword>
<dbReference type="InterPro" id="IPR013762">
    <property type="entry name" value="Integrase-like_cat_sf"/>
</dbReference>
<dbReference type="EMBL" id="EF372997">
    <property type="protein sequence ID" value="ABP87924.1"/>
    <property type="molecule type" value="Genomic_DNA"/>
</dbReference>
<evidence type="ECO:0000313" key="9">
    <source>
        <dbReference type="EMBL" id="ABP87924.1"/>
    </source>
</evidence>
<protein>
    <recommendedName>
        <fullName evidence="2">Integrase</fullName>
    </recommendedName>
</protein>
<dbReference type="GO" id="GO:0044826">
    <property type="term" value="P:viral genome integration into host DNA"/>
    <property type="evidence" value="ECO:0007669"/>
    <property type="project" value="UniProtKB-KW"/>
</dbReference>
<keyword evidence="4" id="KW-0378">Hydrolase</keyword>
<dbReference type="Proteomes" id="UP000000241">
    <property type="component" value="Segment"/>
</dbReference>
<dbReference type="RefSeq" id="YP_001285426.1">
    <property type="nucleotide sequence ID" value="NC_009531.1"/>
</dbReference>
<evidence type="ECO:0000256" key="3">
    <source>
        <dbReference type="ARBA" id="ARBA00022679"/>
    </source>
</evidence>
<dbReference type="SUPFAM" id="SSF56349">
    <property type="entry name" value="DNA breaking-rejoining enzymes"/>
    <property type="match status" value="1"/>
</dbReference>
<name>A4ZR98_9CAUD</name>
<evidence type="ECO:0000256" key="4">
    <source>
        <dbReference type="ARBA" id="ARBA00022801"/>
    </source>
</evidence>
<feature type="domain" description="Tyr recombinase" evidence="8">
    <location>
        <begin position="100"/>
        <end position="260"/>
    </location>
</feature>
<dbReference type="GO" id="GO:0016740">
    <property type="term" value="F:transferase activity"/>
    <property type="evidence" value="ECO:0007669"/>
    <property type="project" value="UniProtKB-KW"/>
</dbReference>
<proteinExistence type="inferred from homology"/>
<dbReference type="PANTHER" id="PTHR30349">
    <property type="entry name" value="PHAGE INTEGRASE-RELATED"/>
    <property type="match status" value="1"/>
</dbReference>
<keyword evidence="5" id="KW-0229">DNA integration</keyword>
<organism evidence="9 10">
    <name type="scientific">Synechococcus phage Syn5</name>
    <dbReference type="NCBI Taxonomy" id="2914003"/>
    <lineage>
        <taxon>Viruses</taxon>
        <taxon>Duplodnaviria</taxon>
        <taxon>Heunggongvirae</taxon>
        <taxon>Uroviricota</taxon>
        <taxon>Caudoviricetes</taxon>
        <taxon>Autographivirales</taxon>
        <taxon>Voetvirus</taxon>
        <taxon>Voetvirus syn5</taxon>
    </lineage>
</organism>
<evidence type="ECO:0000256" key="1">
    <source>
        <dbReference type="ARBA" id="ARBA00008857"/>
    </source>
</evidence>
<keyword evidence="7" id="KW-1160">Virus entry into host cell</keyword>
<dbReference type="InterPro" id="IPR050090">
    <property type="entry name" value="Tyrosine_recombinase_XerCD"/>
</dbReference>
<keyword evidence="3" id="KW-0808">Transferase</keyword>
<comment type="similarity">
    <text evidence="1">Belongs to the 'phage' integrase family.</text>
</comment>
<dbReference type="GO" id="GO:0016787">
    <property type="term" value="F:hydrolase activity"/>
    <property type="evidence" value="ECO:0007669"/>
    <property type="project" value="UniProtKB-KW"/>
</dbReference>
<dbReference type="KEGG" id="vg:5220180"/>
<keyword evidence="6" id="KW-0233">DNA recombination</keyword>
<dbReference type="OrthoDB" id="15958at10239"/>
<dbReference type="PROSITE" id="PS51898">
    <property type="entry name" value="TYR_RECOMBINASE"/>
    <property type="match status" value="1"/>
</dbReference>
<dbReference type="GO" id="GO:0015074">
    <property type="term" value="P:DNA integration"/>
    <property type="evidence" value="ECO:0007669"/>
    <property type="project" value="UniProtKB-KW"/>
</dbReference>
<evidence type="ECO:0000256" key="2">
    <source>
        <dbReference type="ARBA" id="ARBA00016082"/>
    </source>
</evidence>
<dbReference type="GO" id="GO:0006310">
    <property type="term" value="P:DNA recombination"/>
    <property type="evidence" value="ECO:0007669"/>
    <property type="project" value="UniProtKB-KW"/>
</dbReference>
<evidence type="ECO:0000313" key="10">
    <source>
        <dbReference type="Proteomes" id="UP000000241"/>
    </source>
</evidence>
<reference evidence="9 10" key="1">
    <citation type="journal article" date="2007" name="J. Mol. Biol.">
        <title>Genome sequence, structural proteins, and capsid organization of the cyanophage Syn5: a "horned" bacteriophage of marine synechococcus.</title>
        <authorList>
            <person name="Pope W.H."/>
            <person name="Weigele P.R."/>
            <person name="Chang J."/>
            <person name="Pedulla M.L."/>
            <person name="Ford M.E."/>
            <person name="Houtz J.M."/>
            <person name="Jiang W."/>
            <person name="Chiu W."/>
            <person name="Hatfull G.F."/>
            <person name="Hendrix R.W."/>
            <person name="King J."/>
        </authorList>
    </citation>
    <scope>NUCLEOTIDE SEQUENCE</scope>
</reference>
<sequence>MITFADCYRYTFQHHWKRLASAGTTQINYKHITGVSRPIAELSRGAWWTELVSHLQDQGLAPSTIHKVLAVATHAVNFTRKAGLHDVTIPEFSRPKLKAKRRPHFTREEVEQLLGHCAPNLAEAVLTAAYTGLRQDELLSLRAEHVQDNGLHVVDSKGDDRFVPLHPKLITIINRRLTNDRLFGDDWLNKDQLYGAFKKARSAAGLSDKKVWHSLRHSFGTFLAETQPANVIKDLMGHKSIVTSQIYIHSNPETNRTAIHGL</sequence>
<accession>A4ZR98</accession>
<evidence type="ECO:0000256" key="6">
    <source>
        <dbReference type="ARBA" id="ARBA00023172"/>
    </source>
</evidence>
<dbReference type="Pfam" id="PF00589">
    <property type="entry name" value="Phage_integrase"/>
    <property type="match status" value="1"/>
</dbReference>
<dbReference type="GO" id="GO:0003677">
    <property type="term" value="F:DNA binding"/>
    <property type="evidence" value="ECO:0007669"/>
    <property type="project" value="InterPro"/>
</dbReference>
<gene>
    <name evidence="9" type="primary">17</name>
</gene>
<dbReference type="CDD" id="cd00796">
    <property type="entry name" value="INT_Rci_Hp1_C"/>
    <property type="match status" value="1"/>
</dbReference>
<dbReference type="Gene3D" id="1.10.443.10">
    <property type="entry name" value="Intergrase catalytic core"/>
    <property type="match status" value="1"/>
</dbReference>
<dbReference type="PANTHER" id="PTHR30349:SF64">
    <property type="entry name" value="PROPHAGE INTEGRASE INTD-RELATED"/>
    <property type="match status" value="1"/>
</dbReference>
<evidence type="ECO:0000256" key="5">
    <source>
        <dbReference type="ARBA" id="ARBA00022908"/>
    </source>
</evidence>
<dbReference type="GeneID" id="5220180"/>
<dbReference type="InterPro" id="IPR011010">
    <property type="entry name" value="DNA_brk_join_enz"/>
</dbReference>
<evidence type="ECO:0000259" key="8">
    <source>
        <dbReference type="PROSITE" id="PS51898"/>
    </source>
</evidence>
<dbReference type="InterPro" id="IPR002104">
    <property type="entry name" value="Integrase_catalytic"/>
</dbReference>
<keyword evidence="10" id="KW-1185">Reference proteome</keyword>